<dbReference type="EMBL" id="CU928161">
    <property type="protein sequence ID" value="CAR03807.1"/>
    <property type="molecule type" value="Genomic_DNA"/>
</dbReference>
<dbReference type="InterPro" id="IPR019701">
    <property type="entry name" value="Phage_P22_NinX"/>
</dbReference>
<accession>B7MGZ8</accession>
<proteinExistence type="predicted"/>
<dbReference type="HOGENOM" id="CLU_144053_0_0_6"/>
<evidence type="ECO:0000313" key="1">
    <source>
        <dbReference type="EMBL" id="CAR03807.1"/>
    </source>
</evidence>
<evidence type="ECO:0008006" key="3">
    <source>
        <dbReference type="Google" id="ProtNLM"/>
    </source>
</evidence>
<dbReference type="KEGG" id="ecz:ECS88_2532"/>
<keyword evidence="2" id="KW-1185">Reference proteome</keyword>
<evidence type="ECO:0000313" key="2">
    <source>
        <dbReference type="Proteomes" id="UP000000747"/>
    </source>
</evidence>
<dbReference type="AlphaFoldDB" id="B7MGZ8"/>
<organism evidence="1 2">
    <name type="scientific">Escherichia coli O45:K1 (strain S88 / ExPEC)</name>
    <dbReference type="NCBI Taxonomy" id="585035"/>
    <lineage>
        <taxon>Bacteria</taxon>
        <taxon>Pseudomonadati</taxon>
        <taxon>Pseudomonadota</taxon>
        <taxon>Gammaproteobacteria</taxon>
        <taxon>Enterobacterales</taxon>
        <taxon>Enterobacteriaceae</taxon>
        <taxon>Escherichia</taxon>
    </lineage>
</organism>
<name>B7MGZ8_ECO45</name>
<dbReference type="Proteomes" id="UP000000747">
    <property type="component" value="Chromosome"/>
</dbReference>
<reference evidence="2" key="1">
    <citation type="journal article" date="2009" name="PLoS Genet.">
        <title>Organised genome dynamics in the Escherichia coli species results in highly diverse adaptive paths.</title>
        <authorList>
            <person name="Touchon M."/>
            <person name="Hoede C."/>
            <person name="Tenaillon O."/>
            <person name="Barbe V."/>
            <person name="Baeriswyl S."/>
            <person name="Bidet P."/>
            <person name="Bingen E."/>
            <person name="Bonacorsi S."/>
            <person name="Bouchier C."/>
            <person name="Bouvet O."/>
            <person name="Calteau A."/>
            <person name="Chiapello H."/>
            <person name="Clermont O."/>
            <person name="Cruveiller S."/>
            <person name="Danchin A."/>
            <person name="Diard M."/>
            <person name="Dossat C."/>
            <person name="Karoui M.E."/>
            <person name="Frapy E."/>
            <person name="Garry L."/>
            <person name="Ghigo J.M."/>
            <person name="Gilles A.M."/>
            <person name="Johnson J."/>
            <person name="Le Bouguenec C."/>
            <person name="Lescat M."/>
            <person name="Mangenot S."/>
            <person name="Martinez-Jehanne V."/>
            <person name="Matic I."/>
            <person name="Nassif X."/>
            <person name="Oztas S."/>
            <person name="Petit M.A."/>
            <person name="Pichon C."/>
            <person name="Rouy Z."/>
            <person name="Ruf C.S."/>
            <person name="Schneider D."/>
            <person name="Tourret J."/>
            <person name="Vacherie B."/>
            <person name="Vallenet D."/>
            <person name="Medigue C."/>
            <person name="Rocha E.P.C."/>
            <person name="Denamur E."/>
        </authorList>
    </citation>
    <scope>NUCLEOTIDE SEQUENCE [LARGE SCALE GENOMIC DNA]</scope>
    <source>
        <strain evidence="2">S88 / ExPEC</strain>
    </source>
</reference>
<dbReference type="Pfam" id="PF10765">
    <property type="entry name" value="Phage_P22_NinX"/>
    <property type="match status" value="1"/>
</dbReference>
<protein>
    <recommendedName>
        <fullName evidence="3">Protein ninX</fullName>
    </recommendedName>
</protein>
<sequence>MGYPVAKTSCEEMTMDYSQLSDFEINRRVCEALDMEEHFFIPDDEADFDSEIPTDERGPIWQTQKRDINGFRSSNGNCFNPCNNPEYAWPIITESKISTMWMTAEKEWCAWSGGDLEEGCWEWENIPGYYFCGESPLRAAMIVFLMMQDANNA</sequence>
<gene>
    <name evidence="1" type="ordered locus">ECS88_2532</name>
</gene>